<dbReference type="GO" id="GO:0003724">
    <property type="term" value="F:RNA helicase activity"/>
    <property type="evidence" value="ECO:0007669"/>
    <property type="project" value="UniProtKB-EC"/>
</dbReference>
<dbReference type="GO" id="GO:0005730">
    <property type="term" value="C:nucleolus"/>
    <property type="evidence" value="ECO:0007669"/>
    <property type="project" value="TreeGrafter"/>
</dbReference>
<dbReference type="GO" id="GO:0016787">
    <property type="term" value="F:hydrolase activity"/>
    <property type="evidence" value="ECO:0007669"/>
    <property type="project" value="UniProtKB-KW"/>
</dbReference>
<dbReference type="OrthoDB" id="10253254at2759"/>
<dbReference type="SMART" id="SM00490">
    <property type="entry name" value="HELICc"/>
    <property type="match status" value="1"/>
</dbReference>
<reference evidence="9" key="1">
    <citation type="submission" date="2020-01" db="EMBL/GenBank/DDBJ databases">
        <authorList>
            <consortium name="DOE Joint Genome Institute"/>
            <person name="Haridas S."/>
            <person name="Albert R."/>
            <person name="Binder M."/>
            <person name="Bloem J."/>
            <person name="Labutti K."/>
            <person name="Salamov A."/>
            <person name="Andreopoulos B."/>
            <person name="Baker S.E."/>
            <person name="Barry K."/>
            <person name="Bills G."/>
            <person name="Bluhm B.H."/>
            <person name="Cannon C."/>
            <person name="Castanera R."/>
            <person name="Culley D.E."/>
            <person name="Daum C."/>
            <person name="Ezra D."/>
            <person name="Gonzalez J.B."/>
            <person name="Henrissat B."/>
            <person name="Kuo A."/>
            <person name="Liang C."/>
            <person name="Lipzen A."/>
            <person name="Lutzoni F."/>
            <person name="Magnuson J."/>
            <person name="Mondo S."/>
            <person name="Nolan M."/>
            <person name="Ohm R."/>
            <person name="Pangilinan J."/>
            <person name="Park H.-J."/>
            <person name="Ramirez L."/>
            <person name="Alfaro M."/>
            <person name="Sun H."/>
            <person name="Tritt A."/>
            <person name="Yoshinaga Y."/>
            <person name="Zwiers L.-H."/>
            <person name="Turgeon B.G."/>
            <person name="Goodwin S.B."/>
            <person name="Spatafora J.W."/>
            <person name="Crous P.W."/>
            <person name="Grigoriev I.V."/>
        </authorList>
    </citation>
    <scope>NUCLEOTIDE SEQUENCE</scope>
    <source>
        <strain evidence="9">CBS 342.82</strain>
    </source>
</reference>
<comment type="catalytic activity">
    <reaction evidence="6">
        <text>ATP + H2O = ADP + phosphate + H(+)</text>
        <dbReference type="Rhea" id="RHEA:13065"/>
        <dbReference type="ChEBI" id="CHEBI:15377"/>
        <dbReference type="ChEBI" id="CHEBI:15378"/>
        <dbReference type="ChEBI" id="CHEBI:30616"/>
        <dbReference type="ChEBI" id="CHEBI:43474"/>
        <dbReference type="ChEBI" id="CHEBI:456216"/>
        <dbReference type="EC" id="3.6.4.13"/>
    </reaction>
</comment>
<dbReference type="GO" id="GO:0005524">
    <property type="term" value="F:ATP binding"/>
    <property type="evidence" value="ECO:0007669"/>
    <property type="project" value="UniProtKB-KW"/>
</dbReference>
<gene>
    <name evidence="9" type="ORF">K489DRAFT_145510</name>
</gene>
<dbReference type="Proteomes" id="UP000504637">
    <property type="component" value="Unplaced"/>
</dbReference>
<evidence type="ECO:0000313" key="9">
    <source>
        <dbReference type="RefSeq" id="XP_033461977.1"/>
    </source>
</evidence>
<dbReference type="GO" id="GO:0045943">
    <property type="term" value="P:positive regulation of transcription by RNA polymerase I"/>
    <property type="evidence" value="ECO:0007669"/>
    <property type="project" value="TreeGrafter"/>
</dbReference>
<dbReference type="Pfam" id="PF21010">
    <property type="entry name" value="HA2_C"/>
    <property type="match status" value="1"/>
</dbReference>
<evidence type="ECO:0000256" key="5">
    <source>
        <dbReference type="ARBA" id="ARBA00022840"/>
    </source>
</evidence>
<keyword evidence="2" id="KW-0547">Nucleotide-binding</keyword>
<accession>A0A6J3MA87</accession>
<dbReference type="PANTHER" id="PTHR18934">
    <property type="entry name" value="ATP-DEPENDENT RNA HELICASE"/>
    <property type="match status" value="1"/>
</dbReference>
<organism evidence="9">
    <name type="scientific">Dissoconium aciculare CBS 342.82</name>
    <dbReference type="NCBI Taxonomy" id="1314786"/>
    <lineage>
        <taxon>Eukaryota</taxon>
        <taxon>Fungi</taxon>
        <taxon>Dikarya</taxon>
        <taxon>Ascomycota</taxon>
        <taxon>Pezizomycotina</taxon>
        <taxon>Dothideomycetes</taxon>
        <taxon>Dothideomycetidae</taxon>
        <taxon>Mycosphaerellales</taxon>
        <taxon>Dissoconiaceae</taxon>
        <taxon>Dissoconium</taxon>
    </lineage>
</organism>
<keyword evidence="3 9" id="KW-0378">Hydrolase</keyword>
<dbReference type="GO" id="GO:0003725">
    <property type="term" value="F:double-stranded RNA binding"/>
    <property type="evidence" value="ECO:0007669"/>
    <property type="project" value="TreeGrafter"/>
</dbReference>
<evidence type="ECO:0000256" key="6">
    <source>
        <dbReference type="ARBA" id="ARBA00047984"/>
    </source>
</evidence>
<dbReference type="EC" id="3.6.4.13" evidence="1"/>
<keyword evidence="8" id="KW-1185">Reference proteome</keyword>
<reference evidence="9" key="3">
    <citation type="submission" date="2025-08" db="UniProtKB">
        <authorList>
            <consortium name="RefSeq"/>
        </authorList>
    </citation>
    <scope>IDENTIFICATION</scope>
    <source>
        <strain evidence="9">CBS 342.82</strain>
    </source>
</reference>
<dbReference type="CDD" id="cd18791">
    <property type="entry name" value="SF2_C_RHA"/>
    <property type="match status" value="1"/>
</dbReference>
<dbReference type="PROSITE" id="PS51194">
    <property type="entry name" value="HELICASE_CTER"/>
    <property type="match status" value="1"/>
</dbReference>
<evidence type="ECO:0000256" key="1">
    <source>
        <dbReference type="ARBA" id="ARBA00012552"/>
    </source>
</evidence>
<dbReference type="AlphaFoldDB" id="A0A6J3MA87"/>
<dbReference type="Pfam" id="PF04408">
    <property type="entry name" value="WHD_HA2"/>
    <property type="match status" value="1"/>
</dbReference>
<dbReference type="SUPFAM" id="SSF52540">
    <property type="entry name" value="P-loop containing nucleoside triphosphate hydrolases"/>
    <property type="match status" value="1"/>
</dbReference>
<evidence type="ECO:0000256" key="2">
    <source>
        <dbReference type="ARBA" id="ARBA00022741"/>
    </source>
</evidence>
<keyword evidence="5" id="KW-0067">ATP-binding</keyword>
<dbReference type="PANTHER" id="PTHR18934:SF118">
    <property type="entry name" value="ATP-DEPENDENT RNA HELICASE DHX33"/>
    <property type="match status" value="1"/>
</dbReference>
<dbReference type="GeneID" id="54356972"/>
<dbReference type="InterPro" id="IPR027417">
    <property type="entry name" value="P-loop_NTPase"/>
</dbReference>
<dbReference type="FunFam" id="3.40.50.300:FF:000145">
    <property type="entry name" value="probable ATP-dependent RNA helicase DHX40"/>
    <property type="match status" value="1"/>
</dbReference>
<evidence type="ECO:0000256" key="3">
    <source>
        <dbReference type="ARBA" id="ARBA00022801"/>
    </source>
</evidence>
<reference evidence="9" key="2">
    <citation type="submission" date="2020-04" db="EMBL/GenBank/DDBJ databases">
        <authorList>
            <consortium name="NCBI Genome Project"/>
        </authorList>
    </citation>
    <scope>NUCLEOTIDE SEQUENCE</scope>
    <source>
        <strain evidence="9">CBS 342.82</strain>
    </source>
</reference>
<dbReference type="InterPro" id="IPR007502">
    <property type="entry name" value="Helicase-assoc_dom"/>
</dbReference>
<evidence type="ECO:0000256" key="4">
    <source>
        <dbReference type="ARBA" id="ARBA00022806"/>
    </source>
</evidence>
<dbReference type="Pfam" id="PF00271">
    <property type="entry name" value="Helicase_C"/>
    <property type="match status" value="1"/>
</dbReference>
<feature type="domain" description="Helicase C-terminal" evidence="7">
    <location>
        <begin position="68"/>
        <end position="245"/>
    </location>
</feature>
<dbReference type="InterPro" id="IPR001650">
    <property type="entry name" value="Helicase_C-like"/>
</dbReference>
<dbReference type="Gene3D" id="1.20.120.1080">
    <property type="match status" value="1"/>
</dbReference>
<evidence type="ECO:0000259" key="7">
    <source>
        <dbReference type="PROSITE" id="PS51194"/>
    </source>
</evidence>
<proteinExistence type="predicted"/>
<sequence>MSATADVQGISEFFATPPGPAKDPTDGTVAVAVQPSDMVGICHVEGRQFTVKTHYLDKPAEPLSDAAMSRIFHIHIKEALPGDILVFMTGQESIQGLQKMVEDTAERLPNDVPKMLVLPLYAALPQEAQQRVFNPAPRFTRKVILATNIAETSVTVPGVRFVIDGGKSKVKRFHNTLGFESLVGKAISKSSADQRKGRAGREAPGQCYRLYTEKSYNELEPQMSPEIQRSNLSSAVLAIKARDLDTSSGGMDDIRFFPFLTPPSDDALERACLQLHWIGALDAKTGKITPLGRQIARMPLPPQLGRVVLEAAKPERDCLRDVIDIVACLSVESIFLPAETEDAREKAAEARSQLFRRSGDHMTLLATKAALERFSAIMIARSDGKPGDRPRSSEKSEDFHSNVKGILKCMLRGRAKHR</sequence>
<dbReference type="InterPro" id="IPR048333">
    <property type="entry name" value="HA2_WH"/>
</dbReference>
<keyword evidence="4" id="KW-0347">Helicase</keyword>
<name>A0A6J3MA87_9PEZI</name>
<evidence type="ECO:0000313" key="8">
    <source>
        <dbReference type="Proteomes" id="UP000504637"/>
    </source>
</evidence>
<dbReference type="RefSeq" id="XP_033461977.1">
    <property type="nucleotide sequence ID" value="XM_033599173.1"/>
</dbReference>
<dbReference type="SMART" id="SM00847">
    <property type="entry name" value="HA2"/>
    <property type="match status" value="1"/>
</dbReference>
<dbReference type="Gene3D" id="3.40.50.300">
    <property type="entry name" value="P-loop containing nucleotide triphosphate hydrolases"/>
    <property type="match status" value="1"/>
</dbReference>
<protein>
    <recommendedName>
        <fullName evidence="1">RNA helicase</fullName>
        <ecNumber evidence="1">3.6.4.13</ecNumber>
    </recommendedName>
</protein>